<dbReference type="InterPro" id="IPR008201">
    <property type="entry name" value="HepT-like"/>
</dbReference>
<proteinExistence type="predicted"/>
<dbReference type="HOGENOM" id="CLU_142825_3_3_2"/>
<evidence type="ECO:0008006" key="8">
    <source>
        <dbReference type="Google" id="ProtNLM"/>
    </source>
</evidence>
<dbReference type="KEGG" id="mbn:Mboo_0370"/>
<reference evidence="7" key="1">
    <citation type="journal article" date="2015" name="Microbiology">
        <title>Genome of Methanoregula boonei 6A8 reveals adaptations to oligotrophic peatland environments.</title>
        <authorList>
            <person name="Braeuer S."/>
            <person name="Cadillo-Quiroz H."/>
            <person name="Kyrpides N."/>
            <person name="Woyke T."/>
            <person name="Goodwin L."/>
            <person name="Detter C."/>
            <person name="Podell S."/>
            <person name="Yavitt J.B."/>
            <person name="Zinder S.H."/>
        </authorList>
    </citation>
    <scope>NUCLEOTIDE SEQUENCE [LARGE SCALE GENOMIC DNA]</scope>
    <source>
        <strain evidence="7">DSM 21154 / JCM 14090 / 6A8</strain>
    </source>
</reference>
<organism evidence="6 7">
    <name type="scientific">Methanoregula boonei (strain DSM 21154 / JCM 14090 / 6A8)</name>
    <dbReference type="NCBI Taxonomy" id="456442"/>
    <lineage>
        <taxon>Archaea</taxon>
        <taxon>Methanobacteriati</taxon>
        <taxon>Methanobacteriota</taxon>
        <taxon>Stenosarchaea group</taxon>
        <taxon>Methanomicrobia</taxon>
        <taxon>Methanomicrobiales</taxon>
        <taxon>Methanoregulaceae</taxon>
        <taxon>Methanoregula</taxon>
    </lineage>
</organism>
<evidence type="ECO:0000256" key="3">
    <source>
        <dbReference type="ARBA" id="ARBA00022722"/>
    </source>
</evidence>
<evidence type="ECO:0000256" key="4">
    <source>
        <dbReference type="ARBA" id="ARBA00022741"/>
    </source>
</evidence>
<keyword evidence="2" id="KW-1277">Toxin-antitoxin system</keyword>
<evidence type="ECO:0000313" key="7">
    <source>
        <dbReference type="Proteomes" id="UP000002408"/>
    </source>
</evidence>
<evidence type="ECO:0000313" key="6">
    <source>
        <dbReference type="EMBL" id="ABS54890.1"/>
    </source>
</evidence>
<dbReference type="eggNOG" id="arCOG05024">
    <property type="taxonomic scope" value="Archaea"/>
</dbReference>
<dbReference type="PANTHER" id="PTHR34139">
    <property type="entry name" value="UPF0331 PROTEIN MJ0127"/>
    <property type="match status" value="1"/>
</dbReference>
<evidence type="ECO:0000256" key="2">
    <source>
        <dbReference type="ARBA" id="ARBA00022649"/>
    </source>
</evidence>
<sequence length="114" mass="13284">MPEKRTAALLLYDIFQAIEKIETFCAGYSFDLLMEDQRTQDAILRNIQIIGEASKNLPQELISRHPEVDWSGLAGIRDIVTHRYFRVDWNLLWTSIHEELPVLKAQIGKLMKEE</sequence>
<protein>
    <recommendedName>
        <fullName evidence="8">DUF86 domain-containing protein</fullName>
    </recommendedName>
</protein>
<keyword evidence="4" id="KW-0547">Nucleotide-binding</keyword>
<keyword evidence="7" id="KW-1185">Reference proteome</keyword>
<dbReference type="Proteomes" id="UP000002408">
    <property type="component" value="Chromosome"/>
</dbReference>
<keyword evidence="1" id="KW-0597">Phosphoprotein</keyword>
<dbReference type="GO" id="GO:0016787">
    <property type="term" value="F:hydrolase activity"/>
    <property type="evidence" value="ECO:0007669"/>
    <property type="project" value="UniProtKB-KW"/>
</dbReference>
<dbReference type="PANTHER" id="PTHR34139:SF1">
    <property type="entry name" value="RNASE MJ1380-RELATED"/>
    <property type="match status" value="1"/>
</dbReference>
<dbReference type="GO" id="GO:0000166">
    <property type="term" value="F:nucleotide binding"/>
    <property type="evidence" value="ECO:0007669"/>
    <property type="project" value="UniProtKB-KW"/>
</dbReference>
<name>A7I579_METB6</name>
<evidence type="ECO:0000256" key="1">
    <source>
        <dbReference type="ARBA" id="ARBA00022553"/>
    </source>
</evidence>
<keyword evidence="5" id="KW-0378">Hydrolase</keyword>
<dbReference type="AlphaFoldDB" id="A7I579"/>
<keyword evidence="3" id="KW-0540">Nuclease</keyword>
<dbReference type="RefSeq" id="WP_011991378.1">
    <property type="nucleotide sequence ID" value="NC_009712.1"/>
</dbReference>
<gene>
    <name evidence="6" type="ordered locus">Mboo_0370</name>
</gene>
<accession>A7I579</accession>
<dbReference type="Pfam" id="PF01934">
    <property type="entry name" value="HepT-like"/>
    <property type="match status" value="1"/>
</dbReference>
<dbReference type="OrthoDB" id="318716at2157"/>
<dbReference type="GO" id="GO:0110001">
    <property type="term" value="C:toxin-antitoxin complex"/>
    <property type="evidence" value="ECO:0007669"/>
    <property type="project" value="InterPro"/>
</dbReference>
<dbReference type="GO" id="GO:0004540">
    <property type="term" value="F:RNA nuclease activity"/>
    <property type="evidence" value="ECO:0007669"/>
    <property type="project" value="InterPro"/>
</dbReference>
<evidence type="ECO:0000256" key="5">
    <source>
        <dbReference type="ARBA" id="ARBA00022801"/>
    </source>
</evidence>
<dbReference type="EMBL" id="CP000780">
    <property type="protein sequence ID" value="ABS54890.1"/>
    <property type="molecule type" value="Genomic_DNA"/>
</dbReference>
<dbReference type="InterPro" id="IPR051813">
    <property type="entry name" value="HepT_RNase_toxin"/>
</dbReference>
<dbReference type="STRING" id="456442.Mboo_0370"/>
<dbReference type="GeneID" id="5411766"/>